<dbReference type="GO" id="GO:0005507">
    <property type="term" value="F:copper ion binding"/>
    <property type="evidence" value="ECO:0007669"/>
    <property type="project" value="InterPro"/>
</dbReference>
<protein>
    <submittedName>
        <fullName evidence="10">Piso0_000292 protein</fullName>
    </submittedName>
</protein>
<dbReference type="Pfam" id="PF00649">
    <property type="entry name" value="Copper-fist"/>
    <property type="match status" value="1"/>
</dbReference>
<dbReference type="Proteomes" id="UP000005222">
    <property type="component" value="Chromosome B"/>
</dbReference>
<evidence type="ECO:0000256" key="3">
    <source>
        <dbReference type="ARBA" id="ARBA00022833"/>
    </source>
</evidence>
<evidence type="ECO:0000256" key="2">
    <source>
        <dbReference type="ARBA" id="ARBA00022723"/>
    </source>
</evidence>
<dbReference type="EMBL" id="FO082058">
    <property type="protein sequence ID" value="CCE73262.1"/>
    <property type="molecule type" value="Genomic_DNA"/>
</dbReference>
<keyword evidence="6" id="KW-0804">Transcription</keyword>
<dbReference type="InterPro" id="IPR001083">
    <property type="entry name" value="Cu_fist_DNA-bd_dom"/>
</dbReference>
<dbReference type="InterPro" id="IPR051763">
    <property type="entry name" value="Copper_Homeo_Regul"/>
</dbReference>
<feature type="region of interest" description="Disordered" evidence="8">
    <location>
        <begin position="113"/>
        <end position="167"/>
    </location>
</feature>
<evidence type="ECO:0000256" key="6">
    <source>
        <dbReference type="ARBA" id="ARBA00023163"/>
    </source>
</evidence>
<comment type="subcellular location">
    <subcellularLocation>
        <location evidence="1">Nucleus</location>
    </subcellularLocation>
</comment>
<dbReference type="AlphaFoldDB" id="G8YTL1"/>
<keyword evidence="5" id="KW-0805">Transcription regulation</keyword>
<sequence length="388" mass="41824">MVFINGVKYACERCIRGHRVTTCTHTDQPLTMIKPKGRPATQCQHCREQRKHKNSHVQCSCGRKGKPPGMHLASCWCHKSSHCTCSNKKNTDSKKKTIEKALTSVGASVVIPKQNFSTPESSHKADDVGLSSDENNGLLSSLSATSGSGTNLGTGSGSEFSQLDPSGSVASAASLDELNLAENMFPLFPLIGSSSFDKGEDQPLTSIPDDLKSKVEQHVERSSSVSNDYPNVSDSGTSNDVPTNVPAGSTHYHPIRPKRPESSLSLASNSSAGSRSALNSDVLASRNRSTSSAAFPPQFSVLDEHASDKKNEDSPDDIAKDFWHHPDNKPLASKTAVNSIDPFENSISMSDNELRNFLYSNSVNFDFDVSTILGEGISPAKYEFTNDL</sequence>
<dbReference type="SMART" id="SM01090">
    <property type="entry name" value="Copper-fist"/>
    <property type="match status" value="1"/>
</dbReference>
<feature type="compositionally biased region" description="Basic and acidic residues" evidence="8">
    <location>
        <begin position="209"/>
        <end position="221"/>
    </location>
</feature>
<keyword evidence="2" id="KW-0479">Metal-binding</keyword>
<keyword evidence="11" id="KW-1185">Reference proteome</keyword>
<keyword evidence="3" id="KW-0862">Zinc</keyword>
<dbReference type="InParanoid" id="G8YTL1"/>
<dbReference type="PRINTS" id="PR00617">
    <property type="entry name" value="COPPERFIST"/>
</dbReference>
<feature type="domain" description="Copper-fist" evidence="9">
    <location>
        <begin position="1"/>
        <end position="40"/>
    </location>
</feature>
<evidence type="ECO:0000256" key="5">
    <source>
        <dbReference type="ARBA" id="ARBA00023015"/>
    </source>
</evidence>
<feature type="compositionally biased region" description="Polar residues" evidence="8">
    <location>
        <begin position="222"/>
        <end position="242"/>
    </location>
</feature>
<dbReference type="GO" id="GO:0000978">
    <property type="term" value="F:RNA polymerase II cis-regulatory region sequence-specific DNA binding"/>
    <property type="evidence" value="ECO:0007669"/>
    <property type="project" value="TreeGrafter"/>
</dbReference>
<dbReference type="GO" id="GO:0045944">
    <property type="term" value="P:positive regulation of transcription by RNA polymerase II"/>
    <property type="evidence" value="ECO:0007669"/>
    <property type="project" value="TreeGrafter"/>
</dbReference>
<dbReference type="OMA" id="NTHCTCA"/>
<feature type="compositionally biased region" description="Low complexity" evidence="8">
    <location>
        <begin position="262"/>
        <end position="280"/>
    </location>
</feature>
<proteinExistence type="predicted"/>
<dbReference type="STRING" id="559304.G8YTL1"/>
<dbReference type="GO" id="GO:0005634">
    <property type="term" value="C:nucleus"/>
    <property type="evidence" value="ECO:0007669"/>
    <property type="project" value="UniProtKB-SubCell"/>
</dbReference>
<dbReference type="HOGENOM" id="CLU_711967_0_0_1"/>
<dbReference type="PANTHER" id="PTHR28088">
    <property type="entry name" value="TRANSCRIPTIONAL ACTIVATOR HAA1-RELATED"/>
    <property type="match status" value="1"/>
</dbReference>
<feature type="region of interest" description="Disordered" evidence="8">
    <location>
        <begin position="305"/>
        <end position="327"/>
    </location>
</feature>
<evidence type="ECO:0000259" key="9">
    <source>
        <dbReference type="PROSITE" id="PS50073"/>
    </source>
</evidence>
<dbReference type="SUPFAM" id="SSF57879">
    <property type="entry name" value="Zinc domain conserved in yeast copper-regulated transcription factors"/>
    <property type="match status" value="1"/>
</dbReference>
<organism evidence="10 11">
    <name type="scientific">Pichia sorbitophila (strain ATCC MYA-4447 / BCRC 22081 / CBS 7064 / NBRC 10061 / NRRL Y-12695)</name>
    <name type="common">Hybrid yeast</name>
    <dbReference type="NCBI Taxonomy" id="559304"/>
    <lineage>
        <taxon>Eukaryota</taxon>
        <taxon>Fungi</taxon>
        <taxon>Dikarya</taxon>
        <taxon>Ascomycota</taxon>
        <taxon>Saccharomycotina</taxon>
        <taxon>Pichiomycetes</taxon>
        <taxon>Debaryomycetaceae</taxon>
        <taxon>Millerozyma</taxon>
    </lineage>
</organism>
<dbReference type="PROSITE" id="PS01119">
    <property type="entry name" value="COPPER_FIST_1"/>
    <property type="match status" value="1"/>
</dbReference>
<dbReference type="PROSITE" id="PS50073">
    <property type="entry name" value="COPPER_FIST_2"/>
    <property type="match status" value="1"/>
</dbReference>
<dbReference type="FunFam" id="3.90.430.10:FF:000001">
    <property type="entry name" value="Copper fist DNA-binding protein"/>
    <property type="match status" value="1"/>
</dbReference>
<reference evidence="10 11" key="1">
    <citation type="journal article" date="2012" name="G3 (Bethesda)">
        <title>Pichia sorbitophila, an interspecies yeast hybrid reveals early steps of genome resolution following polyploidization.</title>
        <authorList>
            <person name="Leh Louis V."/>
            <person name="Despons L."/>
            <person name="Friedrich A."/>
            <person name="Martin T."/>
            <person name="Durrens P."/>
            <person name="Casaregola S."/>
            <person name="Neuveglise C."/>
            <person name="Fairhead C."/>
            <person name="Marck C."/>
            <person name="Cruz J.A."/>
            <person name="Straub M.L."/>
            <person name="Kugler V."/>
            <person name="Sacerdot C."/>
            <person name="Uzunov Z."/>
            <person name="Thierry A."/>
            <person name="Weiss S."/>
            <person name="Bleykasten C."/>
            <person name="De Montigny J."/>
            <person name="Jacques N."/>
            <person name="Jung P."/>
            <person name="Lemaire M."/>
            <person name="Mallet S."/>
            <person name="Morel G."/>
            <person name="Richard G.F."/>
            <person name="Sarkar A."/>
            <person name="Savel G."/>
            <person name="Schacherer J."/>
            <person name="Seret M.L."/>
            <person name="Talla E."/>
            <person name="Samson G."/>
            <person name="Jubin C."/>
            <person name="Poulain J."/>
            <person name="Vacherie B."/>
            <person name="Barbe V."/>
            <person name="Pelletier E."/>
            <person name="Sherman D.J."/>
            <person name="Westhof E."/>
            <person name="Weissenbach J."/>
            <person name="Baret P.V."/>
            <person name="Wincker P."/>
            <person name="Gaillardin C."/>
            <person name="Dujon B."/>
            <person name="Souciet J.L."/>
        </authorList>
    </citation>
    <scope>NUCLEOTIDE SEQUENCE [LARGE SCALE GENOMIC DNA]</scope>
    <source>
        <strain evidence="11">ATCC MYA-4447 / BCRC 22081 / CBS 7064 / NBRC 10061 / NRRL Y-12695</strain>
    </source>
</reference>
<name>G8YTL1_PICSO</name>
<dbReference type="OrthoDB" id="5600085at2759"/>
<dbReference type="SMART" id="SM00412">
    <property type="entry name" value="Cu_FIST"/>
    <property type="match status" value="1"/>
</dbReference>
<dbReference type="GO" id="GO:0000981">
    <property type="term" value="F:DNA-binding transcription factor activity, RNA polymerase II-specific"/>
    <property type="evidence" value="ECO:0007669"/>
    <property type="project" value="TreeGrafter"/>
</dbReference>
<dbReference type="eggNOG" id="ENOG502S7CA">
    <property type="taxonomic scope" value="Eukaryota"/>
</dbReference>
<dbReference type="InterPro" id="IPR036395">
    <property type="entry name" value="Cu_fist_DNA-bd_dom_sf"/>
</dbReference>
<gene>
    <name evidence="10" type="primary">Piso0_000292</name>
    <name evidence="10" type="ORF">GNLVRS01_PISO0B06205g</name>
</gene>
<evidence type="ECO:0000256" key="8">
    <source>
        <dbReference type="SAM" id="MobiDB-lite"/>
    </source>
</evidence>
<evidence type="ECO:0000313" key="10">
    <source>
        <dbReference type="EMBL" id="CCE73262.1"/>
    </source>
</evidence>
<evidence type="ECO:0000256" key="7">
    <source>
        <dbReference type="ARBA" id="ARBA00023242"/>
    </source>
</evidence>
<dbReference type="GO" id="GO:0006878">
    <property type="term" value="P:intracellular copper ion homeostasis"/>
    <property type="evidence" value="ECO:0007669"/>
    <property type="project" value="TreeGrafter"/>
</dbReference>
<feature type="compositionally biased region" description="Low complexity" evidence="8">
    <location>
        <begin position="135"/>
        <end position="149"/>
    </location>
</feature>
<dbReference type="Gene3D" id="3.90.430.10">
    <property type="entry name" value="Copper fist DNA-binding domain"/>
    <property type="match status" value="1"/>
</dbReference>
<dbReference type="PANTHER" id="PTHR28088:SF5">
    <property type="entry name" value="TRANSCRIPTIONAL ACTIVATOR HAA1-RELATED"/>
    <property type="match status" value="1"/>
</dbReference>
<evidence type="ECO:0000256" key="1">
    <source>
        <dbReference type="ARBA" id="ARBA00004123"/>
    </source>
</evidence>
<keyword evidence="7" id="KW-0539">Nucleus</keyword>
<accession>G8YTL1</accession>
<dbReference type="GO" id="GO:0006879">
    <property type="term" value="P:intracellular iron ion homeostasis"/>
    <property type="evidence" value="ECO:0007669"/>
    <property type="project" value="TreeGrafter"/>
</dbReference>
<evidence type="ECO:0000313" key="11">
    <source>
        <dbReference type="Proteomes" id="UP000005222"/>
    </source>
</evidence>
<keyword evidence="4" id="KW-0186">Copper</keyword>
<feature type="region of interest" description="Disordered" evidence="8">
    <location>
        <begin position="199"/>
        <end position="283"/>
    </location>
</feature>
<evidence type="ECO:0000256" key="4">
    <source>
        <dbReference type="ARBA" id="ARBA00023008"/>
    </source>
</evidence>